<dbReference type="EMBL" id="VSRR010092423">
    <property type="protein sequence ID" value="MPC92766.1"/>
    <property type="molecule type" value="Genomic_DNA"/>
</dbReference>
<evidence type="ECO:0000313" key="2">
    <source>
        <dbReference type="Proteomes" id="UP000324222"/>
    </source>
</evidence>
<keyword evidence="2" id="KW-1185">Reference proteome</keyword>
<comment type="caution">
    <text evidence="1">The sequence shown here is derived from an EMBL/GenBank/DDBJ whole genome shotgun (WGS) entry which is preliminary data.</text>
</comment>
<organism evidence="1 2">
    <name type="scientific">Portunus trituberculatus</name>
    <name type="common">Swimming crab</name>
    <name type="synonym">Neptunus trituberculatus</name>
    <dbReference type="NCBI Taxonomy" id="210409"/>
    <lineage>
        <taxon>Eukaryota</taxon>
        <taxon>Metazoa</taxon>
        <taxon>Ecdysozoa</taxon>
        <taxon>Arthropoda</taxon>
        <taxon>Crustacea</taxon>
        <taxon>Multicrustacea</taxon>
        <taxon>Malacostraca</taxon>
        <taxon>Eumalacostraca</taxon>
        <taxon>Eucarida</taxon>
        <taxon>Decapoda</taxon>
        <taxon>Pleocyemata</taxon>
        <taxon>Brachyura</taxon>
        <taxon>Eubrachyura</taxon>
        <taxon>Portunoidea</taxon>
        <taxon>Portunidae</taxon>
        <taxon>Portuninae</taxon>
        <taxon>Portunus</taxon>
    </lineage>
</organism>
<evidence type="ECO:0000313" key="1">
    <source>
        <dbReference type="EMBL" id="MPC92766.1"/>
    </source>
</evidence>
<gene>
    <name evidence="1" type="ORF">E2C01_087872</name>
</gene>
<dbReference type="Proteomes" id="UP000324222">
    <property type="component" value="Unassembled WGS sequence"/>
</dbReference>
<name>A0A5B7JF82_PORTR</name>
<accession>A0A5B7JF82</accession>
<protein>
    <submittedName>
        <fullName evidence="1">Uncharacterized protein</fullName>
    </submittedName>
</protein>
<sequence length="9" mass="1285">MHVWHRRTY</sequence>
<proteinExistence type="predicted"/>
<reference evidence="1 2" key="1">
    <citation type="submission" date="2019-05" db="EMBL/GenBank/DDBJ databases">
        <title>Another draft genome of Portunus trituberculatus and its Hox gene families provides insights of decapod evolution.</title>
        <authorList>
            <person name="Jeong J.-H."/>
            <person name="Song I."/>
            <person name="Kim S."/>
            <person name="Choi T."/>
            <person name="Kim D."/>
            <person name="Ryu S."/>
            <person name="Kim W."/>
        </authorList>
    </citation>
    <scope>NUCLEOTIDE SEQUENCE [LARGE SCALE GENOMIC DNA]</scope>
    <source>
        <tissue evidence="1">Muscle</tissue>
    </source>
</reference>